<comment type="caution">
    <text evidence="8">The sequence shown here is derived from an EMBL/GenBank/DDBJ whole genome shotgun (WGS) entry which is preliminary data.</text>
</comment>
<dbReference type="PANTHER" id="PTHR46389:SF4">
    <property type="entry name" value="CHROMOBOX PROTEIN HOMOLOG 6"/>
    <property type="match status" value="1"/>
</dbReference>
<dbReference type="CDD" id="cd18648">
    <property type="entry name" value="CD_Cbx6"/>
    <property type="match status" value="1"/>
</dbReference>
<dbReference type="Pfam" id="PF00385">
    <property type="entry name" value="Chromo"/>
    <property type="match status" value="1"/>
</dbReference>
<evidence type="ECO:0000313" key="9">
    <source>
        <dbReference type="Proteomes" id="UP000823561"/>
    </source>
</evidence>
<feature type="compositionally biased region" description="Low complexity" evidence="6">
    <location>
        <begin position="173"/>
        <end position="189"/>
    </location>
</feature>
<dbReference type="Proteomes" id="UP000823561">
    <property type="component" value="Chromosome 7"/>
</dbReference>
<dbReference type="SUPFAM" id="SSF54160">
    <property type="entry name" value="Chromo domain-like"/>
    <property type="match status" value="1"/>
</dbReference>
<reference evidence="8" key="1">
    <citation type="submission" date="2020-10" db="EMBL/GenBank/DDBJ databases">
        <title>Chromosome-scale genome assembly of the Allis shad, Alosa alosa.</title>
        <authorList>
            <person name="Margot Z."/>
            <person name="Christophe K."/>
            <person name="Cabau C."/>
            <person name="Louis A."/>
            <person name="Berthelot C."/>
            <person name="Parey E."/>
            <person name="Roest Crollius H."/>
            <person name="Montfort J."/>
            <person name="Robinson-Rechavi M."/>
            <person name="Bucao C."/>
            <person name="Bouchez O."/>
            <person name="Gislard M."/>
            <person name="Lluch J."/>
            <person name="Milhes M."/>
            <person name="Lampietro C."/>
            <person name="Lopez Roques C."/>
            <person name="Donnadieu C."/>
            <person name="Braasch I."/>
            <person name="Desvignes T."/>
            <person name="Postlethwait J."/>
            <person name="Bobe J."/>
            <person name="Guiguen Y."/>
        </authorList>
    </citation>
    <scope>NUCLEOTIDE SEQUENCE</scope>
    <source>
        <strain evidence="8">M-15738</strain>
        <tissue evidence="8">Blood</tissue>
    </source>
</reference>
<evidence type="ECO:0000256" key="3">
    <source>
        <dbReference type="ARBA" id="ARBA00023015"/>
    </source>
</evidence>
<dbReference type="GO" id="GO:0000122">
    <property type="term" value="P:negative regulation of transcription by RNA polymerase II"/>
    <property type="evidence" value="ECO:0007669"/>
    <property type="project" value="TreeGrafter"/>
</dbReference>
<evidence type="ECO:0000256" key="5">
    <source>
        <dbReference type="ARBA" id="ARBA00023242"/>
    </source>
</evidence>
<dbReference type="AlphaFoldDB" id="A0AAV6GVV7"/>
<dbReference type="InterPro" id="IPR016197">
    <property type="entry name" value="Chromo-like_dom_sf"/>
</dbReference>
<feature type="compositionally biased region" description="Pro residues" evidence="6">
    <location>
        <begin position="305"/>
        <end position="316"/>
    </location>
</feature>
<feature type="compositionally biased region" description="Low complexity" evidence="6">
    <location>
        <begin position="90"/>
        <end position="99"/>
    </location>
</feature>
<evidence type="ECO:0000256" key="6">
    <source>
        <dbReference type="SAM" id="MobiDB-lite"/>
    </source>
</evidence>
<feature type="domain" description="Chromo" evidence="7">
    <location>
        <begin position="11"/>
        <end position="69"/>
    </location>
</feature>
<dbReference type="GO" id="GO:0003682">
    <property type="term" value="F:chromatin binding"/>
    <property type="evidence" value="ECO:0007669"/>
    <property type="project" value="TreeGrafter"/>
</dbReference>
<dbReference type="PROSITE" id="PS50013">
    <property type="entry name" value="CHROMO_2"/>
    <property type="match status" value="1"/>
</dbReference>
<feature type="region of interest" description="Disordered" evidence="6">
    <location>
        <begin position="281"/>
        <end position="471"/>
    </location>
</feature>
<keyword evidence="3" id="KW-0805">Transcription regulation</keyword>
<feature type="region of interest" description="Disordered" evidence="6">
    <location>
        <begin position="159"/>
        <end position="189"/>
    </location>
</feature>
<name>A0AAV6GVV7_9TELE</name>
<keyword evidence="2" id="KW-0678">Repressor</keyword>
<feature type="compositionally biased region" description="Low complexity" evidence="6">
    <location>
        <begin position="421"/>
        <end position="447"/>
    </location>
</feature>
<dbReference type="Gene3D" id="2.40.50.40">
    <property type="match status" value="1"/>
</dbReference>
<dbReference type="InterPro" id="IPR033773">
    <property type="entry name" value="CBX7_C"/>
</dbReference>
<feature type="compositionally biased region" description="Low complexity" evidence="6">
    <location>
        <begin position="491"/>
        <end position="503"/>
    </location>
</feature>
<dbReference type="FunFam" id="2.40.50.40:FF:000006">
    <property type="entry name" value="Chromobox protein homolog 7"/>
    <property type="match status" value="1"/>
</dbReference>
<evidence type="ECO:0000259" key="7">
    <source>
        <dbReference type="PROSITE" id="PS50013"/>
    </source>
</evidence>
<evidence type="ECO:0000256" key="4">
    <source>
        <dbReference type="ARBA" id="ARBA00023163"/>
    </source>
</evidence>
<feature type="region of interest" description="Disordered" evidence="6">
    <location>
        <begin position="62"/>
        <end position="142"/>
    </location>
</feature>
<feature type="compositionally biased region" description="Basic and acidic residues" evidence="6">
    <location>
        <begin position="452"/>
        <end position="464"/>
    </location>
</feature>
<feature type="compositionally biased region" description="Basic residues" evidence="6">
    <location>
        <begin position="411"/>
        <end position="420"/>
    </location>
</feature>
<dbReference type="InterPro" id="IPR023780">
    <property type="entry name" value="Chromo_domain"/>
</dbReference>
<evidence type="ECO:0000256" key="1">
    <source>
        <dbReference type="ARBA" id="ARBA00004123"/>
    </source>
</evidence>
<sequence length="527" mass="55507">MELSAVGDRVFAAEAILKRRVRKGSIEYLVKWKGWALKYSTWEPEDNILDDRLITAFEQKEREQELYGPKKRGPKPKNFVLKARAKSGEPSSRGSGPRPAPRRSASRPPSARPPSSSPTTPVSNPPSSSSSSSPAPSPKLHSLAASHKLKKDIRRCHRMSRRPLPRPDPLAPPSGSASSSFSSRPPISPFSETVRILNRRVKPREVKRGRIILNLKVIDKAGGGGAASRRTGIPSRNRIIGKRSGEVPYRPFQPPMKMTGFPMYGKPYGLQAIGPVSCQPNTGMASNTEARVGGTSVPASASTPPAVPQYQSPPSPSSSSGSDSRPPTPHQRQLAAPRAPPQPRARASPLKLGPQGGASSQPQPSAAQSAAVPEAAAFLPCSPSLSSSQSSSSSLEDEEGEDAAGRSASARGRRGLRQRRAQLGQPPAASDSTASAPAEDAPSASLPGETRAPVEGDPDWHPEMAPRGTNVVVTDVTTNLLTVTIKEFCQPTEAGSGPASPSATSPPPPPQADEPSLPLPAAPVAQP</sequence>
<dbReference type="EMBL" id="JADWDJ010000007">
    <property type="protein sequence ID" value="KAG5279060.1"/>
    <property type="molecule type" value="Genomic_DNA"/>
</dbReference>
<dbReference type="GO" id="GO:0000785">
    <property type="term" value="C:chromatin"/>
    <property type="evidence" value="ECO:0007669"/>
    <property type="project" value="TreeGrafter"/>
</dbReference>
<gene>
    <name evidence="8" type="ORF">AALO_G00105660</name>
</gene>
<dbReference type="PROSITE" id="PS00598">
    <property type="entry name" value="CHROMO_1"/>
    <property type="match status" value="1"/>
</dbReference>
<feature type="compositionally biased region" description="Low complexity" evidence="6">
    <location>
        <begin position="317"/>
        <end position="337"/>
    </location>
</feature>
<feature type="compositionally biased region" description="Low complexity" evidence="6">
    <location>
        <begin position="295"/>
        <end position="304"/>
    </location>
</feature>
<feature type="compositionally biased region" description="Low complexity" evidence="6">
    <location>
        <begin position="117"/>
        <end position="134"/>
    </location>
</feature>
<dbReference type="InterPro" id="IPR052458">
    <property type="entry name" value="PcG_PRC1-like_component"/>
</dbReference>
<dbReference type="InterPro" id="IPR000953">
    <property type="entry name" value="Chromo/chromo_shadow_dom"/>
</dbReference>
<evidence type="ECO:0000313" key="8">
    <source>
        <dbReference type="EMBL" id="KAG5279060.1"/>
    </source>
</evidence>
<dbReference type="Pfam" id="PF17218">
    <property type="entry name" value="CBX7_C"/>
    <property type="match status" value="1"/>
</dbReference>
<feature type="compositionally biased region" description="Low complexity" evidence="6">
    <location>
        <begin position="357"/>
        <end position="394"/>
    </location>
</feature>
<dbReference type="InterPro" id="IPR023779">
    <property type="entry name" value="Chromodomain_CS"/>
</dbReference>
<keyword evidence="9" id="KW-1185">Reference proteome</keyword>
<protein>
    <recommendedName>
        <fullName evidence="7">Chromo domain-containing protein</fullName>
    </recommendedName>
</protein>
<feature type="compositionally biased region" description="Pro residues" evidence="6">
    <location>
        <begin position="504"/>
        <end position="527"/>
    </location>
</feature>
<proteinExistence type="predicted"/>
<organism evidence="8 9">
    <name type="scientific">Alosa alosa</name>
    <name type="common">allis shad</name>
    <dbReference type="NCBI Taxonomy" id="278164"/>
    <lineage>
        <taxon>Eukaryota</taxon>
        <taxon>Metazoa</taxon>
        <taxon>Chordata</taxon>
        <taxon>Craniata</taxon>
        <taxon>Vertebrata</taxon>
        <taxon>Euteleostomi</taxon>
        <taxon>Actinopterygii</taxon>
        <taxon>Neopterygii</taxon>
        <taxon>Teleostei</taxon>
        <taxon>Clupei</taxon>
        <taxon>Clupeiformes</taxon>
        <taxon>Clupeoidei</taxon>
        <taxon>Clupeidae</taxon>
        <taxon>Alosa</taxon>
    </lineage>
</organism>
<dbReference type="PANTHER" id="PTHR46389">
    <property type="entry name" value="POLYCOMB GROUP PROTEIN PC"/>
    <property type="match status" value="1"/>
</dbReference>
<feature type="region of interest" description="Disordered" evidence="6">
    <location>
        <begin position="489"/>
        <end position="527"/>
    </location>
</feature>
<keyword evidence="5" id="KW-0539">Nucleus</keyword>
<comment type="subcellular location">
    <subcellularLocation>
        <location evidence="1">Nucleus</location>
    </subcellularLocation>
</comment>
<dbReference type="GO" id="GO:0035102">
    <property type="term" value="C:PRC1 complex"/>
    <property type="evidence" value="ECO:0007669"/>
    <property type="project" value="TreeGrafter"/>
</dbReference>
<evidence type="ECO:0000256" key="2">
    <source>
        <dbReference type="ARBA" id="ARBA00022491"/>
    </source>
</evidence>
<accession>A0AAV6GVV7</accession>
<keyword evidence="4" id="KW-0804">Transcription</keyword>
<dbReference type="SMART" id="SM00298">
    <property type="entry name" value="CHROMO"/>
    <property type="match status" value="1"/>
</dbReference>